<dbReference type="SMART" id="SM00393">
    <property type="entry name" value="R3H"/>
    <property type="match status" value="1"/>
</dbReference>
<proteinExistence type="predicted"/>
<dbReference type="PROSITE" id="PS50102">
    <property type="entry name" value="RRM"/>
    <property type="match status" value="1"/>
</dbReference>
<dbReference type="CDD" id="cd12253">
    <property type="entry name" value="RRM_PIN4_like"/>
    <property type="match status" value="1"/>
</dbReference>
<keyword evidence="7" id="KW-0539">Nucleus</keyword>
<dbReference type="RefSeq" id="XP_025366492.1">
    <property type="nucleotide sequence ID" value="XM_025515312.1"/>
</dbReference>
<dbReference type="GO" id="GO:0016787">
    <property type="term" value="F:hydrolase activity"/>
    <property type="evidence" value="ECO:0007669"/>
    <property type="project" value="UniProtKB-KW"/>
</dbReference>
<comment type="subcellular location">
    <subcellularLocation>
        <location evidence="1">Nucleus</location>
    </subcellularLocation>
</comment>
<keyword evidence="13" id="KW-1185">Reference proteome</keyword>
<evidence type="ECO:0000256" key="4">
    <source>
        <dbReference type="ARBA" id="ARBA00022806"/>
    </source>
</evidence>
<dbReference type="SUPFAM" id="SSF54928">
    <property type="entry name" value="RNA-binding domain, RBD"/>
    <property type="match status" value="1"/>
</dbReference>
<dbReference type="InterPro" id="IPR035979">
    <property type="entry name" value="RBD_domain_sf"/>
</dbReference>
<dbReference type="GO" id="GO:0003723">
    <property type="term" value="F:RNA binding"/>
    <property type="evidence" value="ECO:0007669"/>
    <property type="project" value="UniProtKB-UniRule"/>
</dbReference>
<dbReference type="SUPFAM" id="SSF82708">
    <property type="entry name" value="R3H domain"/>
    <property type="match status" value="1"/>
</dbReference>
<dbReference type="InterPro" id="IPR034069">
    <property type="entry name" value="R3H_Cip2"/>
</dbReference>
<evidence type="ECO:0000256" key="1">
    <source>
        <dbReference type="ARBA" id="ARBA00004123"/>
    </source>
</evidence>
<dbReference type="GO" id="GO:0005634">
    <property type="term" value="C:nucleus"/>
    <property type="evidence" value="ECO:0007669"/>
    <property type="project" value="UniProtKB-SubCell"/>
</dbReference>
<keyword evidence="3" id="KW-0378">Hydrolase</keyword>
<feature type="region of interest" description="Disordered" evidence="9">
    <location>
        <begin position="124"/>
        <end position="159"/>
    </location>
</feature>
<sequence length="731" mass="74728">MSDLDRQFDHLSLQTGQAGVVGANVSHSGSAYPASPSAAPASPYRSLHSSAQQGYAPTSGFAGAVNPNEPQSASARFERFFANAGPEGAFPATNSTSPQAGPGSGFSNTGGAFGAFGHSLSGGGAGGSGRFGSQNAGRGSTGRSGLPAQWSSPDPALNATAGVPLTPQSGGSAFLNSAPGFNIEEDIIPTAIVVKNIPFSVPKEQLLQIIEDLAIPMPYAFNYHFDGGMFRGLAFANFRSGEEADAVVAALNGFDVQGRKLRVEYKKVLQAGEKERIEKEKAIKRMQSMQLEKERTRHRDEWEASQHGLPGLPAQGFESYAGAPSGISGLPQPSSGSIGRSTHLSGAGSNLTSPTTEAHPPTSAGGAGQVSPLPLTADSLRGIPSAGLGADTGALAPSERSGGASARTKEELDLNDPATLEIYSRVLLFKDDRMRDELSFSRNLSPSERRTVHLVAQRLGLYHYSMGEGEERYVIVTKNEVAQGHRPLRSQASTIGRTHRGGLGAPAGGFGDASGLLSPSGAATTGRAAALRAKKSAPDMKRLRDPENGSGYGGIGGGYGQGAGLAPPGVGALARKSNGNLREGYAATMGRSPRSNHSNQVGTIGSGTGGAAGLANLFNSPFDVPPVPSLPATSSGGYHGSGHASSPSGGFGGSIRQPRGPPTPGSHEAKNFAPRARVTLGASSGAQVAAAAAAAEADAAYLPTITHSAEDYGTHAGLSRDDVQSHEPLEI</sequence>
<evidence type="ECO:0000256" key="9">
    <source>
        <dbReference type="SAM" id="MobiDB-lite"/>
    </source>
</evidence>
<name>A0A316VP76_9BASI</name>
<evidence type="ECO:0000313" key="13">
    <source>
        <dbReference type="Proteomes" id="UP000245783"/>
    </source>
</evidence>
<dbReference type="PROSITE" id="PS51061">
    <property type="entry name" value="R3H"/>
    <property type="match status" value="1"/>
</dbReference>
<dbReference type="Pfam" id="PF00076">
    <property type="entry name" value="RRM_1"/>
    <property type="match status" value="1"/>
</dbReference>
<dbReference type="CDD" id="cd02639">
    <property type="entry name" value="R3H_RRM"/>
    <property type="match status" value="1"/>
</dbReference>
<feature type="compositionally biased region" description="Polar residues" evidence="9">
    <location>
        <begin position="47"/>
        <end position="56"/>
    </location>
</feature>
<dbReference type="InterPro" id="IPR036867">
    <property type="entry name" value="R3H_dom_sf"/>
</dbReference>
<dbReference type="SMART" id="SM00360">
    <property type="entry name" value="RRM"/>
    <property type="match status" value="1"/>
</dbReference>
<evidence type="ECO:0000256" key="2">
    <source>
        <dbReference type="ARBA" id="ARBA00022741"/>
    </source>
</evidence>
<dbReference type="GO" id="GO:0003677">
    <property type="term" value="F:DNA binding"/>
    <property type="evidence" value="ECO:0007669"/>
    <property type="project" value="UniProtKB-ARBA"/>
</dbReference>
<accession>A0A316VP76</accession>
<evidence type="ECO:0000256" key="6">
    <source>
        <dbReference type="ARBA" id="ARBA00022884"/>
    </source>
</evidence>
<feature type="domain" description="R3H" evidence="11">
    <location>
        <begin position="416"/>
        <end position="480"/>
    </location>
</feature>
<feature type="region of interest" description="Disordered" evidence="9">
    <location>
        <begin position="287"/>
        <end position="412"/>
    </location>
</feature>
<dbReference type="GeneID" id="37037182"/>
<feature type="compositionally biased region" description="Low complexity" evidence="9">
    <location>
        <begin position="30"/>
        <end position="44"/>
    </location>
</feature>
<dbReference type="STRING" id="1522189.A0A316VP76"/>
<feature type="region of interest" description="Disordered" evidence="9">
    <location>
        <begin position="28"/>
        <end position="69"/>
    </location>
</feature>
<reference evidence="12 13" key="1">
    <citation type="journal article" date="2018" name="Mol. Biol. Evol.">
        <title>Broad Genomic Sampling Reveals a Smut Pathogenic Ancestry of the Fungal Clade Ustilaginomycotina.</title>
        <authorList>
            <person name="Kijpornyongpan T."/>
            <person name="Mondo S.J."/>
            <person name="Barry K."/>
            <person name="Sandor L."/>
            <person name="Lee J."/>
            <person name="Lipzen A."/>
            <person name="Pangilinan J."/>
            <person name="LaButti K."/>
            <person name="Hainaut M."/>
            <person name="Henrissat B."/>
            <person name="Grigoriev I.V."/>
            <person name="Spatafora J.W."/>
            <person name="Aime M.C."/>
        </authorList>
    </citation>
    <scope>NUCLEOTIDE SEQUENCE [LARGE SCALE GENOMIC DNA]</scope>
    <source>
        <strain evidence="12 13">MCA 4658</strain>
    </source>
</reference>
<evidence type="ECO:0000256" key="8">
    <source>
        <dbReference type="PROSITE-ProRule" id="PRU00176"/>
    </source>
</evidence>
<keyword evidence="6 8" id="KW-0694">RNA-binding</keyword>
<evidence type="ECO:0000256" key="3">
    <source>
        <dbReference type="ARBA" id="ARBA00022801"/>
    </source>
</evidence>
<keyword evidence="2" id="KW-0547">Nucleotide-binding</keyword>
<dbReference type="InParanoid" id="A0A316VP76"/>
<keyword evidence="4" id="KW-0347">Helicase</keyword>
<dbReference type="InterPro" id="IPR034186">
    <property type="entry name" value="PIN4-like_RRM"/>
</dbReference>
<dbReference type="GO" id="GO:0004386">
    <property type="term" value="F:helicase activity"/>
    <property type="evidence" value="ECO:0007669"/>
    <property type="project" value="UniProtKB-KW"/>
</dbReference>
<evidence type="ECO:0000256" key="5">
    <source>
        <dbReference type="ARBA" id="ARBA00022840"/>
    </source>
</evidence>
<gene>
    <name evidence="12" type="ORF">IE81DRAFT_332410</name>
</gene>
<dbReference type="InterPro" id="IPR012677">
    <property type="entry name" value="Nucleotide-bd_a/b_plait_sf"/>
</dbReference>
<keyword evidence="5" id="KW-0067">ATP-binding</keyword>
<dbReference type="EMBL" id="KZ819475">
    <property type="protein sequence ID" value="PWN39332.1"/>
    <property type="molecule type" value="Genomic_DNA"/>
</dbReference>
<organism evidence="12 13">
    <name type="scientific">Ceraceosorus guamensis</name>
    <dbReference type="NCBI Taxonomy" id="1522189"/>
    <lineage>
        <taxon>Eukaryota</taxon>
        <taxon>Fungi</taxon>
        <taxon>Dikarya</taxon>
        <taxon>Basidiomycota</taxon>
        <taxon>Ustilaginomycotina</taxon>
        <taxon>Exobasidiomycetes</taxon>
        <taxon>Ceraceosorales</taxon>
        <taxon>Ceraceosoraceae</taxon>
        <taxon>Ceraceosorus</taxon>
    </lineage>
</organism>
<evidence type="ECO:0008006" key="14">
    <source>
        <dbReference type="Google" id="ProtNLM"/>
    </source>
</evidence>
<protein>
    <recommendedName>
        <fullName evidence="14">RRM domain-containing protein</fullName>
    </recommendedName>
</protein>
<dbReference type="Proteomes" id="UP000245783">
    <property type="component" value="Unassembled WGS sequence"/>
</dbReference>
<dbReference type="Gene3D" id="3.30.1370.50">
    <property type="entry name" value="R3H-like domain"/>
    <property type="match status" value="1"/>
</dbReference>
<dbReference type="AlphaFoldDB" id="A0A316VP76"/>
<dbReference type="Pfam" id="PF01424">
    <property type="entry name" value="R3H"/>
    <property type="match status" value="1"/>
</dbReference>
<dbReference type="Gene3D" id="3.30.70.330">
    <property type="match status" value="1"/>
</dbReference>
<dbReference type="InterPro" id="IPR000504">
    <property type="entry name" value="RRM_dom"/>
</dbReference>
<dbReference type="InterPro" id="IPR001374">
    <property type="entry name" value="R3H_dom"/>
</dbReference>
<evidence type="ECO:0000256" key="7">
    <source>
        <dbReference type="ARBA" id="ARBA00023242"/>
    </source>
</evidence>
<dbReference type="GO" id="GO:0005524">
    <property type="term" value="F:ATP binding"/>
    <property type="evidence" value="ECO:0007669"/>
    <property type="project" value="UniProtKB-KW"/>
</dbReference>
<evidence type="ECO:0000259" key="11">
    <source>
        <dbReference type="PROSITE" id="PS51061"/>
    </source>
</evidence>
<feature type="compositionally biased region" description="Basic and acidic residues" evidence="9">
    <location>
        <begin position="291"/>
        <end position="304"/>
    </location>
</feature>
<dbReference type="FunFam" id="3.30.1370.50:FF:000002">
    <property type="entry name" value="Immunoglobulin mu DNA-binding protein 2"/>
    <property type="match status" value="1"/>
</dbReference>
<evidence type="ECO:0000259" key="10">
    <source>
        <dbReference type="PROSITE" id="PS50102"/>
    </source>
</evidence>
<feature type="domain" description="RRM" evidence="10">
    <location>
        <begin position="190"/>
        <end position="268"/>
    </location>
</feature>
<feature type="compositionally biased region" description="Polar residues" evidence="9">
    <location>
        <begin position="331"/>
        <end position="356"/>
    </location>
</feature>
<evidence type="ECO:0000313" key="12">
    <source>
        <dbReference type="EMBL" id="PWN39332.1"/>
    </source>
</evidence>
<dbReference type="OrthoDB" id="434258at2759"/>
<feature type="region of interest" description="Disordered" evidence="9">
    <location>
        <begin position="628"/>
        <end position="670"/>
    </location>
</feature>
<feature type="compositionally biased region" description="Polar residues" evidence="9">
    <location>
        <begin position="134"/>
        <end position="143"/>
    </location>
</feature>